<evidence type="ECO:0000313" key="11">
    <source>
        <dbReference type="EMBL" id="GHF80161.1"/>
    </source>
</evidence>
<feature type="compositionally biased region" description="Polar residues" evidence="9">
    <location>
        <begin position="1"/>
        <end position="11"/>
    </location>
</feature>
<comment type="caution">
    <text evidence="11">The sequence shown here is derived from an EMBL/GenBank/DDBJ whole genome shotgun (WGS) entry which is preliminary data.</text>
</comment>
<dbReference type="GO" id="GO:0044781">
    <property type="term" value="P:bacterial-type flagellum organization"/>
    <property type="evidence" value="ECO:0007669"/>
    <property type="project" value="UniProtKB-KW"/>
</dbReference>
<gene>
    <name evidence="11" type="ORF">GCM10017161_04260</name>
</gene>
<proteinExistence type="inferred from homology"/>
<evidence type="ECO:0000256" key="4">
    <source>
        <dbReference type="ARBA" id="ARBA00022795"/>
    </source>
</evidence>
<dbReference type="InterPro" id="IPR031316">
    <property type="entry name" value="FlgM_C"/>
</dbReference>
<evidence type="ECO:0000259" key="10">
    <source>
        <dbReference type="Pfam" id="PF04316"/>
    </source>
</evidence>
<dbReference type="InterPro" id="IPR007412">
    <property type="entry name" value="FlgM"/>
</dbReference>
<evidence type="ECO:0000256" key="1">
    <source>
        <dbReference type="ARBA" id="ARBA00005322"/>
    </source>
</evidence>
<evidence type="ECO:0000256" key="8">
    <source>
        <dbReference type="ARBA" id="ARBA00030117"/>
    </source>
</evidence>
<reference evidence="11" key="1">
    <citation type="journal article" date="2014" name="Int. J. Syst. Evol. Microbiol.">
        <title>Complete genome sequence of Corynebacterium casei LMG S-19264T (=DSM 44701T), isolated from a smear-ripened cheese.</title>
        <authorList>
            <consortium name="US DOE Joint Genome Institute (JGI-PGF)"/>
            <person name="Walter F."/>
            <person name="Albersmeier A."/>
            <person name="Kalinowski J."/>
            <person name="Ruckert C."/>
        </authorList>
    </citation>
    <scope>NUCLEOTIDE SEQUENCE</scope>
    <source>
        <strain evidence="11">KCTC 42731</strain>
    </source>
</reference>
<keyword evidence="4" id="KW-1005">Bacterial flagellum biogenesis</keyword>
<keyword evidence="12" id="KW-1185">Reference proteome</keyword>
<evidence type="ECO:0000256" key="9">
    <source>
        <dbReference type="SAM" id="MobiDB-lite"/>
    </source>
</evidence>
<evidence type="ECO:0000256" key="3">
    <source>
        <dbReference type="ARBA" id="ARBA00022491"/>
    </source>
</evidence>
<dbReference type="NCBIfam" id="TIGR03824">
    <property type="entry name" value="FlgM_jcvi"/>
    <property type="match status" value="1"/>
</dbReference>
<reference evidence="11" key="2">
    <citation type="submission" date="2020-09" db="EMBL/GenBank/DDBJ databases">
        <authorList>
            <person name="Sun Q."/>
            <person name="Kim S."/>
        </authorList>
    </citation>
    <scope>NUCLEOTIDE SEQUENCE</scope>
    <source>
        <strain evidence="11">KCTC 42731</strain>
    </source>
</reference>
<dbReference type="EMBL" id="BNCK01000001">
    <property type="protein sequence ID" value="GHF80161.1"/>
    <property type="molecule type" value="Genomic_DNA"/>
</dbReference>
<evidence type="ECO:0000256" key="6">
    <source>
        <dbReference type="ARBA" id="ARBA00023163"/>
    </source>
</evidence>
<feature type="compositionally biased region" description="Polar residues" evidence="9">
    <location>
        <begin position="39"/>
        <end position="48"/>
    </location>
</feature>
<dbReference type="GO" id="GO:0045892">
    <property type="term" value="P:negative regulation of DNA-templated transcription"/>
    <property type="evidence" value="ECO:0007669"/>
    <property type="project" value="InterPro"/>
</dbReference>
<evidence type="ECO:0000256" key="2">
    <source>
        <dbReference type="ARBA" id="ARBA00017823"/>
    </source>
</evidence>
<dbReference type="RefSeq" id="WP_189767059.1">
    <property type="nucleotide sequence ID" value="NZ_BNCK01000001.1"/>
</dbReference>
<protein>
    <recommendedName>
        <fullName evidence="2">Negative regulator of flagellin synthesis</fullName>
    </recommendedName>
    <alternativeName>
        <fullName evidence="8">Anti-sigma-28 factor</fullName>
    </alternativeName>
</protein>
<comment type="function">
    <text evidence="7">Responsible for the coupling of flagellin expression to flagellar assembly by preventing expression of the flagellin genes when a component of the middle class of proteins is defective. It negatively regulates flagellar genes by inhibiting the activity of FliA by directly binding to FliA.</text>
</comment>
<keyword evidence="6" id="KW-0804">Transcription</keyword>
<feature type="domain" description="Anti-sigma-28 factor FlgM C-terminal" evidence="10">
    <location>
        <begin position="44"/>
        <end position="97"/>
    </location>
</feature>
<feature type="region of interest" description="Disordered" evidence="9">
    <location>
        <begin position="1"/>
        <end position="48"/>
    </location>
</feature>
<dbReference type="Proteomes" id="UP000623842">
    <property type="component" value="Unassembled WGS sequence"/>
</dbReference>
<evidence type="ECO:0000313" key="12">
    <source>
        <dbReference type="Proteomes" id="UP000623842"/>
    </source>
</evidence>
<comment type="similarity">
    <text evidence="1">Belongs to the FlgM family.</text>
</comment>
<accession>A0A919EHT0</accession>
<keyword evidence="5" id="KW-0805">Transcription regulation</keyword>
<dbReference type="Pfam" id="PF04316">
    <property type="entry name" value="FlgM"/>
    <property type="match status" value="1"/>
</dbReference>
<keyword evidence="3" id="KW-0678">Repressor</keyword>
<sequence>MAININNLSNTNQVKQKVDQQNQVKQQASQSNVVAEQAKTASKDSVSITPQAKQLGELQKKAQDAPVVNQKRVEQLKKAIMSGEYKVDADKLAASIAKFEFDFTKA</sequence>
<organism evidence="11 12">
    <name type="scientific">Thalassotalea marina</name>
    <dbReference type="NCBI Taxonomy" id="1673741"/>
    <lineage>
        <taxon>Bacteria</taxon>
        <taxon>Pseudomonadati</taxon>
        <taxon>Pseudomonadota</taxon>
        <taxon>Gammaproteobacteria</taxon>
        <taxon>Alteromonadales</taxon>
        <taxon>Colwelliaceae</taxon>
        <taxon>Thalassotalea</taxon>
    </lineage>
</organism>
<evidence type="ECO:0000256" key="7">
    <source>
        <dbReference type="ARBA" id="ARBA00024739"/>
    </source>
</evidence>
<name>A0A919EHT0_9GAMM</name>
<dbReference type="InterPro" id="IPR035890">
    <property type="entry name" value="Anti-sigma-28_factor_FlgM_sf"/>
</dbReference>
<dbReference type="SUPFAM" id="SSF101498">
    <property type="entry name" value="Anti-sigma factor FlgM"/>
    <property type="match status" value="1"/>
</dbReference>
<dbReference type="AlphaFoldDB" id="A0A919EHT0"/>
<feature type="compositionally biased region" description="Low complexity" evidence="9">
    <location>
        <begin position="12"/>
        <end position="35"/>
    </location>
</feature>
<evidence type="ECO:0000256" key="5">
    <source>
        <dbReference type="ARBA" id="ARBA00023015"/>
    </source>
</evidence>